<dbReference type="AlphaFoldDB" id="A0A1C3E6U0"/>
<sequence>MNLSISNSRTSETGSRVVWHWSGNQRPGAKRTLLDWTGVMWNVWMGSILWCSLLCLAGCKSEAEEYLEEQKELPTHSFKKFVRPPRPQPDPTISADLTEPPAEPPRTNAKETVDFLLEGIRKRQPERFVLFLPKSWRNDLNEAMHEAAWSMDAMIWSRSFYVLGRFGLAMRTKFPLMKDVLNTSAVEMERQKAEKPDGSVSENLPSRSTSDGKSAPLMIEQNFQELIEVINLLAFSRVTELDQLRRGTVEEILRESGRRVMGRMAYEAELRGEMPFELLCRLETSTEPSQEDGVSIVVLKDPVTGQSQRIEFVQVEDAFVPRSMAQAWPDFLEETREWGRQFGRIDWEELRPDLMANLATIEAQILRIDVATDAGGMLPALSAIGEELARIAERLSPESARSLPQVGPPQKVTILINRPLGGEQLTQVLDQMVSICPKPNETEYVTSTLGGQTIVEIGPVNDLADFAEKLGKLRTSATGIPTDAQTKTEVNAATRKIVWSLP</sequence>
<organism evidence="2 3">
    <name type="scientific">Planctopirus hydrillae</name>
    <dbReference type="NCBI Taxonomy" id="1841610"/>
    <lineage>
        <taxon>Bacteria</taxon>
        <taxon>Pseudomonadati</taxon>
        <taxon>Planctomycetota</taxon>
        <taxon>Planctomycetia</taxon>
        <taxon>Planctomycetales</taxon>
        <taxon>Planctomycetaceae</taxon>
        <taxon>Planctopirus</taxon>
    </lineage>
</organism>
<dbReference type="Proteomes" id="UP000094828">
    <property type="component" value="Unassembled WGS sequence"/>
</dbReference>
<feature type="region of interest" description="Disordered" evidence="1">
    <location>
        <begin position="78"/>
        <end position="107"/>
    </location>
</feature>
<gene>
    <name evidence="2" type="ORF">A6X21_10260</name>
</gene>
<dbReference type="STRING" id="1841610.A6X21_10260"/>
<dbReference type="EMBL" id="LYDR01000150">
    <property type="protein sequence ID" value="ODA28879.1"/>
    <property type="molecule type" value="Genomic_DNA"/>
</dbReference>
<evidence type="ECO:0000313" key="2">
    <source>
        <dbReference type="EMBL" id="ODA28879.1"/>
    </source>
</evidence>
<feature type="region of interest" description="Disordered" evidence="1">
    <location>
        <begin position="188"/>
        <end position="215"/>
    </location>
</feature>
<feature type="compositionally biased region" description="Polar residues" evidence="1">
    <location>
        <begin position="200"/>
        <end position="212"/>
    </location>
</feature>
<feature type="compositionally biased region" description="Basic and acidic residues" evidence="1">
    <location>
        <begin position="188"/>
        <end position="197"/>
    </location>
</feature>
<name>A0A1C3E6U0_9PLAN</name>
<proteinExistence type="predicted"/>
<accession>A0A1C3E6U0</accession>
<keyword evidence="3" id="KW-1185">Reference proteome</keyword>
<evidence type="ECO:0000313" key="3">
    <source>
        <dbReference type="Proteomes" id="UP000094828"/>
    </source>
</evidence>
<evidence type="ECO:0000256" key="1">
    <source>
        <dbReference type="SAM" id="MobiDB-lite"/>
    </source>
</evidence>
<protein>
    <submittedName>
        <fullName evidence="2">Uncharacterized protein</fullName>
    </submittedName>
</protein>
<reference evidence="2 3" key="1">
    <citation type="submission" date="2016-05" db="EMBL/GenBank/DDBJ databases">
        <title>Genomic and physiological characterization of Planctopirus sp. isolated from fresh water lake.</title>
        <authorList>
            <person name="Subhash Y."/>
            <person name="Ramana C."/>
        </authorList>
    </citation>
    <scope>NUCLEOTIDE SEQUENCE [LARGE SCALE GENOMIC DNA]</scope>
    <source>
        <strain evidence="2 3">JC280</strain>
    </source>
</reference>
<comment type="caution">
    <text evidence="2">The sequence shown here is derived from an EMBL/GenBank/DDBJ whole genome shotgun (WGS) entry which is preliminary data.</text>
</comment>